<accession>A0ACC2WT37</accession>
<comment type="caution">
    <text evidence="1">The sequence shown here is derived from an EMBL/GenBank/DDBJ whole genome shotgun (WGS) entry which is preliminary data.</text>
</comment>
<evidence type="ECO:0000313" key="2">
    <source>
        <dbReference type="Proteomes" id="UP001230649"/>
    </source>
</evidence>
<sequence>MASFASNLTTATPAGTASNDGFTGPMASPWNGLAIERAVKACAGDLVWELEPGEPFSVFSLTSHRQESSRKPVPSSSGVSVTTAGKVLYSLERHGDLIMEGEEARLHYDLLRVLAVHLKDTIDPMVPGHDAQSYTDVIVHGGADTTLWIVNANGFDLRAIEVPAHQKFNDVGGLCGGAGAHPALRHLDETLKHQFHQYYINQEGLDEDDMV</sequence>
<gene>
    <name evidence="1" type="ORF">QFC20_001724</name>
</gene>
<keyword evidence="2" id="KW-1185">Reference proteome</keyword>
<evidence type="ECO:0000313" key="1">
    <source>
        <dbReference type="EMBL" id="KAJ9113702.1"/>
    </source>
</evidence>
<dbReference type="Proteomes" id="UP001230649">
    <property type="component" value="Unassembled WGS sequence"/>
</dbReference>
<reference evidence="1" key="1">
    <citation type="submission" date="2023-04" db="EMBL/GenBank/DDBJ databases">
        <title>Draft Genome sequencing of Naganishia species isolated from polar environments using Oxford Nanopore Technology.</title>
        <authorList>
            <person name="Leo P."/>
            <person name="Venkateswaran K."/>
        </authorList>
    </citation>
    <scope>NUCLEOTIDE SEQUENCE</scope>
    <source>
        <strain evidence="1">MNA-CCFEE 5262</strain>
    </source>
</reference>
<dbReference type="EMBL" id="JASBWS010000011">
    <property type="protein sequence ID" value="KAJ9113702.1"/>
    <property type="molecule type" value="Genomic_DNA"/>
</dbReference>
<proteinExistence type="predicted"/>
<organism evidence="1 2">
    <name type="scientific">Naganishia adeliensis</name>
    <dbReference type="NCBI Taxonomy" id="92952"/>
    <lineage>
        <taxon>Eukaryota</taxon>
        <taxon>Fungi</taxon>
        <taxon>Dikarya</taxon>
        <taxon>Basidiomycota</taxon>
        <taxon>Agaricomycotina</taxon>
        <taxon>Tremellomycetes</taxon>
        <taxon>Filobasidiales</taxon>
        <taxon>Filobasidiaceae</taxon>
        <taxon>Naganishia</taxon>
    </lineage>
</organism>
<protein>
    <submittedName>
        <fullName evidence="1">Uncharacterized protein</fullName>
    </submittedName>
</protein>
<name>A0ACC2WT37_9TREE</name>